<dbReference type="CDD" id="cd19139">
    <property type="entry name" value="AKR_AKR3F2"/>
    <property type="match status" value="1"/>
</dbReference>
<protein>
    <submittedName>
        <fullName evidence="9">2,5-didehydrogluconate reductase B</fullName>
    </submittedName>
</protein>
<accession>A0A1P8KF09</accession>
<evidence type="ECO:0000256" key="4">
    <source>
        <dbReference type="ARBA" id="ARBA00049445"/>
    </source>
</evidence>
<dbReference type="PRINTS" id="PR00069">
    <property type="entry name" value="ALDKETRDTASE"/>
</dbReference>
<comment type="catalytic activity">
    <reaction evidence="4">
        <text>hydroxyacetone + NADP(+) = methylglyoxal + NADPH + H(+)</text>
        <dbReference type="Rhea" id="RHEA:27986"/>
        <dbReference type="ChEBI" id="CHEBI:15378"/>
        <dbReference type="ChEBI" id="CHEBI:17158"/>
        <dbReference type="ChEBI" id="CHEBI:27957"/>
        <dbReference type="ChEBI" id="CHEBI:57783"/>
        <dbReference type="ChEBI" id="CHEBI:58349"/>
    </reaction>
</comment>
<feature type="site" description="Lowers pKa of active site Tyr" evidence="7">
    <location>
        <position position="72"/>
    </location>
</feature>
<proteinExistence type="inferred from homology"/>
<evidence type="ECO:0000256" key="5">
    <source>
        <dbReference type="PIRSR" id="PIRSR000097-1"/>
    </source>
</evidence>
<evidence type="ECO:0000256" key="2">
    <source>
        <dbReference type="ARBA" id="ARBA00022857"/>
    </source>
</evidence>
<dbReference type="InterPro" id="IPR023210">
    <property type="entry name" value="NADP_OxRdtase_dom"/>
</dbReference>
<keyword evidence="2" id="KW-0521">NADP</keyword>
<organism evidence="9 10">
    <name type="scientific">Rhodoferax saidenbachensis</name>
    <dbReference type="NCBI Taxonomy" id="1484693"/>
    <lineage>
        <taxon>Bacteria</taxon>
        <taxon>Pseudomonadati</taxon>
        <taxon>Pseudomonadota</taxon>
        <taxon>Betaproteobacteria</taxon>
        <taxon>Burkholderiales</taxon>
        <taxon>Comamonadaceae</taxon>
        <taxon>Rhodoferax</taxon>
    </lineage>
</organism>
<evidence type="ECO:0000256" key="7">
    <source>
        <dbReference type="PIRSR" id="PIRSR000097-3"/>
    </source>
</evidence>
<name>A0A1P8KF09_9BURK</name>
<evidence type="ECO:0000313" key="10">
    <source>
        <dbReference type="Proteomes" id="UP000186110"/>
    </source>
</evidence>
<evidence type="ECO:0000256" key="6">
    <source>
        <dbReference type="PIRSR" id="PIRSR000097-2"/>
    </source>
</evidence>
<keyword evidence="3" id="KW-0560">Oxidoreductase</keyword>
<dbReference type="EMBL" id="CP019239">
    <property type="protein sequence ID" value="APW44551.1"/>
    <property type="molecule type" value="Genomic_DNA"/>
</dbReference>
<dbReference type="SUPFAM" id="SSF51430">
    <property type="entry name" value="NAD(P)-linked oxidoreductase"/>
    <property type="match status" value="1"/>
</dbReference>
<dbReference type="Pfam" id="PF00248">
    <property type="entry name" value="Aldo_ket_red"/>
    <property type="match status" value="1"/>
</dbReference>
<gene>
    <name evidence="9" type="ORF">RS694_19865</name>
</gene>
<dbReference type="AlphaFoldDB" id="A0A1P8KF09"/>
<dbReference type="NCBIfam" id="NF008377">
    <property type="entry name" value="PRK11172.1"/>
    <property type="match status" value="1"/>
</dbReference>
<feature type="binding site" evidence="6">
    <location>
        <position position="105"/>
    </location>
    <ligand>
        <name>substrate</name>
    </ligand>
</feature>
<evidence type="ECO:0000256" key="1">
    <source>
        <dbReference type="ARBA" id="ARBA00007905"/>
    </source>
</evidence>
<dbReference type="PANTHER" id="PTHR43827:SF3">
    <property type="entry name" value="NADP-DEPENDENT OXIDOREDUCTASE DOMAIN-CONTAINING PROTEIN"/>
    <property type="match status" value="1"/>
</dbReference>
<dbReference type="Gene3D" id="3.20.20.100">
    <property type="entry name" value="NADP-dependent oxidoreductase domain"/>
    <property type="match status" value="1"/>
</dbReference>
<dbReference type="PROSITE" id="PS00062">
    <property type="entry name" value="ALDOKETO_REDUCTASE_2"/>
    <property type="match status" value="1"/>
</dbReference>
<dbReference type="KEGG" id="rsb:RS694_19865"/>
<dbReference type="InterPro" id="IPR020471">
    <property type="entry name" value="AKR"/>
</dbReference>
<sequence>MTSNTLTSTPIPAFGLGTFRLKDQVVVDSVSNALALGYRLIDTAQIYGNEAAVGQAIAASGVPRSELFITTKIWTEHLAQDRVIPSLQDSLDKLRMDHVDLTLIHWPSPGGAVPLADTLRALMDAKAQGLTKHIGVSNFNMALLQQAVDAVGAVNIATHQIELSPYLQNRAVVAFAQSHGIHTTSYMTLAYGKVLQDPVLTQIAQRHGATTAQVALAWAMQLGYAVIPSSTQRANLESNMKAQQLRLTDAEMAAIAMLDCGDRLVNPEGLAPRWD</sequence>
<dbReference type="PANTHER" id="PTHR43827">
    <property type="entry name" value="2,5-DIKETO-D-GLUCONIC ACID REDUCTASE"/>
    <property type="match status" value="1"/>
</dbReference>
<dbReference type="InterPro" id="IPR036812">
    <property type="entry name" value="NAD(P)_OxRdtase_dom_sf"/>
</dbReference>
<comment type="similarity">
    <text evidence="1">Belongs to the aldo/keto reductase family.</text>
</comment>
<keyword evidence="10" id="KW-1185">Reference proteome</keyword>
<evidence type="ECO:0000259" key="8">
    <source>
        <dbReference type="Pfam" id="PF00248"/>
    </source>
</evidence>
<feature type="active site" description="Proton donor" evidence="5">
    <location>
        <position position="47"/>
    </location>
</feature>
<dbReference type="Proteomes" id="UP000186110">
    <property type="component" value="Chromosome"/>
</dbReference>
<dbReference type="InterPro" id="IPR018170">
    <property type="entry name" value="Aldo/ket_reductase_CS"/>
</dbReference>
<dbReference type="RefSeq" id="WP_029708242.1">
    <property type="nucleotide sequence ID" value="NZ_CP019239.1"/>
</dbReference>
<evidence type="ECO:0000313" key="9">
    <source>
        <dbReference type="EMBL" id="APW44551.1"/>
    </source>
</evidence>
<evidence type="ECO:0000256" key="3">
    <source>
        <dbReference type="ARBA" id="ARBA00023002"/>
    </source>
</evidence>
<dbReference type="PIRSF" id="PIRSF000097">
    <property type="entry name" value="AKR"/>
    <property type="match status" value="1"/>
</dbReference>
<reference evidence="9 10" key="1">
    <citation type="submission" date="2017-01" db="EMBL/GenBank/DDBJ databases">
        <authorList>
            <person name="Mah S.A."/>
            <person name="Swanson W.J."/>
            <person name="Moy G.W."/>
            <person name="Vacquier V.D."/>
        </authorList>
    </citation>
    <scope>NUCLEOTIDE SEQUENCE [LARGE SCALE GENOMIC DNA]</scope>
    <source>
        <strain evidence="9 10">DSM 22694</strain>
    </source>
</reference>
<dbReference type="STRING" id="1484693.RS694_19865"/>
<dbReference type="GO" id="GO:1990002">
    <property type="term" value="F:methylglyoxal reductase (NADPH) (acetol producing) activity"/>
    <property type="evidence" value="ECO:0007669"/>
    <property type="project" value="TreeGrafter"/>
</dbReference>
<feature type="domain" description="NADP-dependent oxidoreductase" evidence="8">
    <location>
        <begin position="15"/>
        <end position="256"/>
    </location>
</feature>
<dbReference type="FunFam" id="3.20.20.100:FF:000002">
    <property type="entry name" value="2,5-diketo-D-gluconic acid reductase A"/>
    <property type="match status" value="1"/>
</dbReference>
<dbReference type="PROSITE" id="PS00798">
    <property type="entry name" value="ALDOKETO_REDUCTASE_1"/>
    <property type="match status" value="1"/>
</dbReference>
<dbReference type="GO" id="GO:0051596">
    <property type="term" value="P:methylglyoxal catabolic process"/>
    <property type="evidence" value="ECO:0007669"/>
    <property type="project" value="TreeGrafter"/>
</dbReference>
<dbReference type="eggNOG" id="COG0656">
    <property type="taxonomic scope" value="Bacteria"/>
</dbReference>